<name>A0A5B7J0T2_PORTR</name>
<feature type="region of interest" description="Disordered" evidence="1">
    <location>
        <begin position="1"/>
        <end position="20"/>
    </location>
</feature>
<accession>A0A5B7J0T2</accession>
<evidence type="ECO:0000313" key="2">
    <source>
        <dbReference type="EMBL" id="MPC88385.1"/>
    </source>
</evidence>
<sequence>MLEHAHTHISRINPDPGGGENLLEVSGRDNFVVRGSDPFLESFRQFLDFTTVANSFQTAWRIEILSKG</sequence>
<protein>
    <submittedName>
        <fullName evidence="2">Uncharacterized protein</fullName>
    </submittedName>
</protein>
<dbReference type="AlphaFoldDB" id="A0A5B7J0T2"/>
<proteinExistence type="predicted"/>
<comment type="caution">
    <text evidence="2">The sequence shown here is derived from an EMBL/GenBank/DDBJ whole genome shotgun (WGS) entry which is preliminary data.</text>
</comment>
<reference evidence="2 3" key="1">
    <citation type="submission" date="2019-05" db="EMBL/GenBank/DDBJ databases">
        <title>Another draft genome of Portunus trituberculatus and its Hox gene families provides insights of decapod evolution.</title>
        <authorList>
            <person name="Jeong J.-H."/>
            <person name="Song I."/>
            <person name="Kim S."/>
            <person name="Choi T."/>
            <person name="Kim D."/>
            <person name="Ryu S."/>
            <person name="Kim W."/>
        </authorList>
    </citation>
    <scope>NUCLEOTIDE SEQUENCE [LARGE SCALE GENOMIC DNA]</scope>
    <source>
        <tissue evidence="2">Muscle</tissue>
    </source>
</reference>
<gene>
    <name evidence="2" type="ORF">E2C01_083286</name>
</gene>
<organism evidence="2 3">
    <name type="scientific">Portunus trituberculatus</name>
    <name type="common">Swimming crab</name>
    <name type="synonym">Neptunus trituberculatus</name>
    <dbReference type="NCBI Taxonomy" id="210409"/>
    <lineage>
        <taxon>Eukaryota</taxon>
        <taxon>Metazoa</taxon>
        <taxon>Ecdysozoa</taxon>
        <taxon>Arthropoda</taxon>
        <taxon>Crustacea</taxon>
        <taxon>Multicrustacea</taxon>
        <taxon>Malacostraca</taxon>
        <taxon>Eumalacostraca</taxon>
        <taxon>Eucarida</taxon>
        <taxon>Decapoda</taxon>
        <taxon>Pleocyemata</taxon>
        <taxon>Brachyura</taxon>
        <taxon>Eubrachyura</taxon>
        <taxon>Portunoidea</taxon>
        <taxon>Portunidae</taxon>
        <taxon>Portuninae</taxon>
        <taxon>Portunus</taxon>
    </lineage>
</organism>
<keyword evidence="3" id="KW-1185">Reference proteome</keyword>
<evidence type="ECO:0000313" key="3">
    <source>
        <dbReference type="Proteomes" id="UP000324222"/>
    </source>
</evidence>
<evidence type="ECO:0000256" key="1">
    <source>
        <dbReference type="SAM" id="MobiDB-lite"/>
    </source>
</evidence>
<dbReference type="EMBL" id="VSRR010077643">
    <property type="protein sequence ID" value="MPC88385.1"/>
    <property type="molecule type" value="Genomic_DNA"/>
</dbReference>
<dbReference type="Proteomes" id="UP000324222">
    <property type="component" value="Unassembled WGS sequence"/>
</dbReference>